<dbReference type="Proteomes" id="UP001500518">
    <property type="component" value="Unassembled WGS sequence"/>
</dbReference>
<proteinExistence type="predicted"/>
<evidence type="ECO:0000313" key="3">
    <source>
        <dbReference type="Proteomes" id="UP001500518"/>
    </source>
</evidence>
<evidence type="ECO:0000256" key="1">
    <source>
        <dbReference type="SAM" id="Phobius"/>
    </source>
</evidence>
<protein>
    <submittedName>
        <fullName evidence="2">Uncharacterized protein</fullName>
    </submittedName>
</protein>
<dbReference type="EMBL" id="BAABHV010000004">
    <property type="protein sequence ID" value="GAA5047864.1"/>
    <property type="molecule type" value="Genomic_DNA"/>
</dbReference>
<evidence type="ECO:0000313" key="2">
    <source>
        <dbReference type="EMBL" id="GAA5047864.1"/>
    </source>
</evidence>
<sequence>MNSIDELWETLFEREILPSERRVMENIARCSNGDESTLIASAVTVHCLYSTLIMDPDSPVRLVARVGKALKELEARTAQMTLLVGKAISVTGSLRDDALETRKALAVAEDFARWQRNNRVTVFERSKAPEEREYSVSLDVVGIFIAACVASSIFGGLIAYGIGLMFKGVL</sequence>
<keyword evidence="1" id="KW-0812">Transmembrane</keyword>
<accession>A0ABP9JZ97</accession>
<reference evidence="3" key="1">
    <citation type="journal article" date="2019" name="Int. J. Syst. Evol. Microbiol.">
        <title>The Global Catalogue of Microorganisms (GCM) 10K type strain sequencing project: providing services to taxonomists for standard genome sequencing and annotation.</title>
        <authorList>
            <consortium name="The Broad Institute Genomics Platform"/>
            <consortium name="The Broad Institute Genome Sequencing Center for Infectious Disease"/>
            <person name="Wu L."/>
            <person name="Ma J."/>
        </authorList>
    </citation>
    <scope>NUCLEOTIDE SEQUENCE [LARGE SCALE GENOMIC DNA]</scope>
    <source>
        <strain evidence="3">JCM 18014</strain>
    </source>
</reference>
<gene>
    <name evidence="2" type="ORF">GCM10023208_04570</name>
</gene>
<keyword evidence="1" id="KW-1133">Transmembrane helix</keyword>
<keyword evidence="1" id="KW-0472">Membrane</keyword>
<dbReference type="RefSeq" id="WP_346031522.1">
    <property type="nucleotide sequence ID" value="NZ_BAABHV010000004.1"/>
</dbReference>
<comment type="caution">
    <text evidence="2">The sequence shown here is derived from an EMBL/GenBank/DDBJ whole genome shotgun (WGS) entry which is preliminary data.</text>
</comment>
<organism evidence="2 3">
    <name type="scientific">Erythrobacter westpacificensis</name>
    <dbReference type="NCBI Taxonomy" id="1055231"/>
    <lineage>
        <taxon>Bacteria</taxon>
        <taxon>Pseudomonadati</taxon>
        <taxon>Pseudomonadota</taxon>
        <taxon>Alphaproteobacteria</taxon>
        <taxon>Sphingomonadales</taxon>
        <taxon>Erythrobacteraceae</taxon>
        <taxon>Erythrobacter/Porphyrobacter group</taxon>
        <taxon>Erythrobacter</taxon>
    </lineage>
</organism>
<feature type="transmembrane region" description="Helical" evidence="1">
    <location>
        <begin position="140"/>
        <end position="166"/>
    </location>
</feature>
<keyword evidence="3" id="KW-1185">Reference proteome</keyword>
<name>A0ABP9JZ97_9SPHN</name>